<evidence type="ECO:0000313" key="9">
    <source>
        <dbReference type="Proteomes" id="UP001189429"/>
    </source>
</evidence>
<keyword evidence="5 6" id="KW-0238">DNA-binding</keyword>
<evidence type="ECO:0000256" key="3">
    <source>
        <dbReference type="ARBA" id="ARBA00022705"/>
    </source>
</evidence>
<keyword evidence="2 6" id="KW-0548">Nucleotidyltransferase</keyword>
<feature type="domain" description="DNA polymerase-epsilon zinc finger" evidence="7">
    <location>
        <begin position="59"/>
        <end position="116"/>
    </location>
</feature>
<keyword evidence="6" id="KW-0411">Iron-sulfur</keyword>
<evidence type="ECO:0000256" key="5">
    <source>
        <dbReference type="ARBA" id="ARBA00023125"/>
    </source>
</evidence>
<comment type="subcellular location">
    <subcellularLocation>
        <location evidence="6">Nucleus</location>
    </subcellularLocation>
</comment>
<keyword evidence="1 6" id="KW-0808">Transferase</keyword>
<comment type="function">
    <text evidence="6">DNA polymerase II participates in chromosomal DNA replication.</text>
</comment>
<keyword evidence="9" id="KW-1185">Reference proteome</keyword>
<name>A0ABN9UTL0_9DINO</name>
<keyword evidence="4 6" id="KW-0239">DNA-directed DNA polymerase</keyword>
<reference evidence="8" key="1">
    <citation type="submission" date="2023-10" db="EMBL/GenBank/DDBJ databases">
        <authorList>
            <person name="Chen Y."/>
            <person name="Shah S."/>
            <person name="Dougan E. K."/>
            <person name="Thang M."/>
            <person name="Chan C."/>
        </authorList>
    </citation>
    <scope>NUCLEOTIDE SEQUENCE [LARGE SCALE GENOMIC DNA]</scope>
</reference>
<evidence type="ECO:0000259" key="7">
    <source>
        <dbReference type="Pfam" id="PF22912"/>
    </source>
</evidence>
<dbReference type="EMBL" id="CAUYUJ010016171">
    <property type="protein sequence ID" value="CAK0862583.1"/>
    <property type="molecule type" value="Genomic_DNA"/>
</dbReference>
<dbReference type="PANTHER" id="PTHR10670">
    <property type="entry name" value="DNA POLYMERASE EPSILON CATALYTIC SUBUNIT A"/>
    <property type="match status" value="1"/>
</dbReference>
<keyword evidence="6" id="KW-0862">Zinc</keyword>
<keyword evidence="6" id="KW-0539">Nucleus</keyword>
<comment type="similarity">
    <text evidence="6">Belongs to the DNA polymerase type-B family.</text>
</comment>
<evidence type="ECO:0000313" key="8">
    <source>
        <dbReference type="EMBL" id="CAK0862583.1"/>
    </source>
</evidence>
<dbReference type="EC" id="2.7.7.7" evidence="6"/>
<evidence type="ECO:0000256" key="4">
    <source>
        <dbReference type="ARBA" id="ARBA00022932"/>
    </source>
</evidence>
<keyword evidence="6" id="KW-0479">Metal-binding</keyword>
<keyword evidence="6" id="KW-0004">4Fe-4S</keyword>
<gene>
    <name evidence="8" type="ORF">PCOR1329_LOCUS50957</name>
</gene>
<comment type="catalytic activity">
    <reaction evidence="6">
        <text>DNA(n) + a 2'-deoxyribonucleoside 5'-triphosphate = DNA(n+1) + diphosphate</text>
        <dbReference type="Rhea" id="RHEA:22508"/>
        <dbReference type="Rhea" id="RHEA-COMP:17339"/>
        <dbReference type="Rhea" id="RHEA-COMP:17340"/>
        <dbReference type="ChEBI" id="CHEBI:33019"/>
        <dbReference type="ChEBI" id="CHEBI:61560"/>
        <dbReference type="ChEBI" id="CHEBI:173112"/>
        <dbReference type="EC" id="2.7.7.7"/>
    </reaction>
</comment>
<proteinExistence type="inferred from homology"/>
<dbReference type="InterPro" id="IPR029703">
    <property type="entry name" value="POL2"/>
</dbReference>
<comment type="caution">
    <text evidence="8">The sequence shown here is derived from an EMBL/GenBank/DDBJ whole genome shotgun (WGS) entry which is preliminary data.</text>
</comment>
<keyword evidence="3 6" id="KW-0235">DNA replication</keyword>
<evidence type="ECO:0000256" key="2">
    <source>
        <dbReference type="ARBA" id="ARBA00022695"/>
    </source>
</evidence>
<evidence type="ECO:0000256" key="1">
    <source>
        <dbReference type="ARBA" id="ARBA00022679"/>
    </source>
</evidence>
<keyword evidence="6" id="KW-0408">Iron</keyword>
<dbReference type="Proteomes" id="UP001189429">
    <property type="component" value="Unassembled WGS sequence"/>
</dbReference>
<dbReference type="InterPro" id="IPR054475">
    <property type="entry name" value="Znf-DPOE"/>
</dbReference>
<protein>
    <recommendedName>
        <fullName evidence="6">DNA polymerase epsilon catalytic subunit</fullName>
        <ecNumber evidence="6">2.7.7.7</ecNumber>
    </recommendedName>
</protein>
<dbReference type="PANTHER" id="PTHR10670:SF0">
    <property type="entry name" value="DNA POLYMERASE EPSILON CATALYTIC SUBUNIT A"/>
    <property type="match status" value="1"/>
</dbReference>
<dbReference type="Pfam" id="PF22912">
    <property type="entry name" value="zf-DPOE"/>
    <property type="match status" value="1"/>
</dbReference>
<keyword evidence="6" id="KW-0863">Zinc-finger</keyword>
<sequence>METRQVNPWCSVASPVDVTSHHAKGPGLWVCPSCDHLYDKEAIQSRLVGLLESVVQAWQSQEISCKKCKRLKPSRMQTHCECFGRFEVNFTEEDFELVLHVLRSLCAPHDLPSLQEALDLCSL</sequence>
<accession>A0ABN9UTL0</accession>
<evidence type="ECO:0000256" key="6">
    <source>
        <dbReference type="RuleBase" id="RU365029"/>
    </source>
</evidence>
<comment type="cofactor">
    <cofactor evidence="6">
        <name>[4Fe-4S] cluster</name>
        <dbReference type="ChEBI" id="CHEBI:49883"/>
    </cofactor>
</comment>
<organism evidence="8 9">
    <name type="scientific">Prorocentrum cordatum</name>
    <dbReference type="NCBI Taxonomy" id="2364126"/>
    <lineage>
        <taxon>Eukaryota</taxon>
        <taxon>Sar</taxon>
        <taxon>Alveolata</taxon>
        <taxon>Dinophyceae</taxon>
        <taxon>Prorocentrales</taxon>
        <taxon>Prorocentraceae</taxon>
        <taxon>Prorocentrum</taxon>
    </lineage>
</organism>